<protein>
    <submittedName>
        <fullName evidence="1">Uncharacterized protein</fullName>
    </submittedName>
</protein>
<organism evidence="1 2">
    <name type="scientific">Cercospora kikuchii</name>
    <dbReference type="NCBI Taxonomy" id="84275"/>
    <lineage>
        <taxon>Eukaryota</taxon>
        <taxon>Fungi</taxon>
        <taxon>Dikarya</taxon>
        <taxon>Ascomycota</taxon>
        <taxon>Pezizomycotina</taxon>
        <taxon>Dothideomycetes</taxon>
        <taxon>Dothideomycetidae</taxon>
        <taxon>Mycosphaerellales</taxon>
        <taxon>Mycosphaerellaceae</taxon>
        <taxon>Cercospora</taxon>
    </lineage>
</organism>
<dbReference type="AlphaFoldDB" id="A0A9P3FDG3"/>
<accession>A0A9P3FDG3</accession>
<evidence type="ECO:0000313" key="1">
    <source>
        <dbReference type="EMBL" id="GIZ43351.1"/>
    </source>
</evidence>
<comment type="caution">
    <text evidence="1">The sequence shown here is derived from an EMBL/GenBank/DDBJ whole genome shotgun (WGS) entry which is preliminary data.</text>
</comment>
<proteinExistence type="predicted"/>
<dbReference type="RefSeq" id="XP_044657838.1">
    <property type="nucleotide sequence ID" value="XM_044801903.1"/>
</dbReference>
<keyword evidence="2" id="KW-1185">Reference proteome</keyword>
<name>A0A9P3FDG3_9PEZI</name>
<dbReference type="EMBL" id="BOLY01000004">
    <property type="protein sequence ID" value="GIZ43351.1"/>
    <property type="molecule type" value="Genomic_DNA"/>
</dbReference>
<dbReference type="OrthoDB" id="10397950at2759"/>
<gene>
    <name evidence="1" type="ORF">CKM354_000658300</name>
</gene>
<dbReference type="GeneID" id="68292158"/>
<evidence type="ECO:0000313" key="2">
    <source>
        <dbReference type="Proteomes" id="UP000825890"/>
    </source>
</evidence>
<sequence>MASDIFDLQSFQREIEELIGPHKGSITTAPPFTAAQLIIIAIALLSDSNEAQSEVAIMQWILRNISVLRQHGTKGVLAALSTYEVPIVAHAHFERPRRYDESPTQATWSLDLQSSPTFLGLRPGVVRSEAFRLLDLPAEIRGMILEQALILSKSGVCTWRQAKNILLCPLTREMHGEISGIVRVPRVATHYEESGSIPRELLLGPELGEHLSVLRVNQQGSA</sequence>
<reference evidence="1 2" key="1">
    <citation type="submission" date="2021-01" db="EMBL/GenBank/DDBJ databases">
        <title>Cercospora kikuchii MAFF 305040 whole genome shotgun sequence.</title>
        <authorList>
            <person name="Kashiwa T."/>
            <person name="Suzuki T."/>
        </authorList>
    </citation>
    <scope>NUCLEOTIDE SEQUENCE [LARGE SCALE GENOMIC DNA]</scope>
    <source>
        <strain evidence="1 2">MAFF 305040</strain>
    </source>
</reference>
<dbReference type="Proteomes" id="UP000825890">
    <property type="component" value="Unassembled WGS sequence"/>
</dbReference>